<dbReference type="EMBL" id="AZBU02000001">
    <property type="protein sequence ID" value="TMS32329.1"/>
    <property type="molecule type" value="Genomic_DNA"/>
</dbReference>
<keyword evidence="3" id="KW-1185">Reference proteome</keyword>
<proteinExistence type="predicted"/>
<organism evidence="2 3">
    <name type="scientific">Steinernema carpocapsae</name>
    <name type="common">Entomopathogenic nematode</name>
    <dbReference type="NCBI Taxonomy" id="34508"/>
    <lineage>
        <taxon>Eukaryota</taxon>
        <taxon>Metazoa</taxon>
        <taxon>Ecdysozoa</taxon>
        <taxon>Nematoda</taxon>
        <taxon>Chromadorea</taxon>
        <taxon>Rhabditida</taxon>
        <taxon>Tylenchina</taxon>
        <taxon>Panagrolaimomorpha</taxon>
        <taxon>Strongyloidoidea</taxon>
        <taxon>Steinernematidae</taxon>
        <taxon>Steinernema</taxon>
    </lineage>
</organism>
<reference evidence="2 3" key="2">
    <citation type="journal article" date="2019" name="G3 (Bethesda)">
        <title>Hybrid Assembly of the Genome of the Entomopathogenic Nematode Steinernema carpocapsae Identifies the X-Chromosome.</title>
        <authorList>
            <person name="Serra L."/>
            <person name="Macchietto M."/>
            <person name="Macias-Munoz A."/>
            <person name="McGill C.J."/>
            <person name="Rodriguez I.M."/>
            <person name="Rodriguez B."/>
            <person name="Murad R."/>
            <person name="Mortazavi A."/>
        </authorList>
    </citation>
    <scope>NUCLEOTIDE SEQUENCE [LARGE SCALE GENOMIC DNA]</scope>
    <source>
        <strain evidence="2 3">ALL</strain>
    </source>
</reference>
<keyword evidence="1" id="KW-0812">Transmembrane</keyword>
<keyword evidence="1" id="KW-0472">Membrane</keyword>
<evidence type="ECO:0000313" key="3">
    <source>
        <dbReference type="Proteomes" id="UP000298663"/>
    </source>
</evidence>
<feature type="transmembrane region" description="Helical" evidence="1">
    <location>
        <begin position="32"/>
        <end position="50"/>
    </location>
</feature>
<reference evidence="2 3" key="1">
    <citation type="journal article" date="2015" name="Genome Biol.">
        <title>Comparative genomics of Steinernema reveals deeply conserved gene regulatory networks.</title>
        <authorList>
            <person name="Dillman A.R."/>
            <person name="Macchietto M."/>
            <person name="Porter C.F."/>
            <person name="Rogers A."/>
            <person name="Williams B."/>
            <person name="Antoshechkin I."/>
            <person name="Lee M.M."/>
            <person name="Goodwin Z."/>
            <person name="Lu X."/>
            <person name="Lewis E.E."/>
            <person name="Goodrich-Blair H."/>
            <person name="Stock S.P."/>
            <person name="Adams B.J."/>
            <person name="Sternberg P.W."/>
            <person name="Mortazavi A."/>
        </authorList>
    </citation>
    <scope>NUCLEOTIDE SEQUENCE [LARGE SCALE GENOMIC DNA]</scope>
    <source>
        <strain evidence="2 3">ALL</strain>
    </source>
</reference>
<dbReference type="EMBL" id="CM016762">
    <property type="protein sequence ID" value="TMS32329.1"/>
    <property type="molecule type" value="Genomic_DNA"/>
</dbReference>
<evidence type="ECO:0000313" key="2">
    <source>
        <dbReference type="EMBL" id="TMS32329.1"/>
    </source>
</evidence>
<dbReference type="AlphaFoldDB" id="A0A4U8UIG5"/>
<keyword evidence="1" id="KW-1133">Transmembrane helix</keyword>
<sequence length="90" mass="10281">MTTALFACICAFISQQPTFSQGLFELTQFTCTNFLIVALFALFWFFRVGIARGREDDSARSVREQEVAPERYRITIQLTISFPQAAQVFT</sequence>
<dbReference type="Proteomes" id="UP000298663">
    <property type="component" value="Chromosome X"/>
</dbReference>
<evidence type="ECO:0000256" key="1">
    <source>
        <dbReference type="SAM" id="Phobius"/>
    </source>
</evidence>
<name>A0A4U8UIG5_STECR</name>
<gene>
    <name evidence="2" type="ORF">L596_000183</name>
</gene>
<comment type="caution">
    <text evidence="2">The sequence shown here is derived from an EMBL/GenBank/DDBJ whole genome shotgun (WGS) entry which is preliminary data.</text>
</comment>
<protein>
    <submittedName>
        <fullName evidence="2">Uncharacterized protein</fullName>
    </submittedName>
</protein>
<accession>A0A4U8UIG5</accession>